<reference evidence="1 2" key="1">
    <citation type="submission" date="2017-01" db="EMBL/GenBank/DDBJ databases">
        <title>Genome sequence of Rhodoferax antarcticus ANT.BR, a psychrophilic purple nonsulfur bacterium from an Antarctic microbial mat.</title>
        <authorList>
            <person name="Baker J."/>
            <person name="Riester C."/>
            <person name="Skinner B."/>
            <person name="Newell A."/>
            <person name="Swingley W."/>
            <person name="Madigan M."/>
            <person name="Jung D."/>
            <person name="Asao M."/>
            <person name="Chen M."/>
            <person name="Loughlin P."/>
            <person name="Pan H."/>
            <person name="Lin S."/>
            <person name="Li N."/>
            <person name="Shaw J."/>
            <person name="Prado M."/>
            <person name="Sherman C."/>
            <person name="Li X."/>
            <person name="Tang J."/>
            <person name="Blankenship R."/>
            <person name="Zhao T."/>
            <person name="Touchman J."/>
            <person name="Sattley M."/>
        </authorList>
    </citation>
    <scope>NUCLEOTIDE SEQUENCE [LARGE SCALE GENOMIC DNA]</scope>
    <source>
        <strain evidence="1 2">ANT.BR</strain>
    </source>
</reference>
<dbReference type="Pfam" id="PF13704">
    <property type="entry name" value="Glyco_tranf_2_4"/>
    <property type="match status" value="1"/>
</dbReference>
<dbReference type="PANTHER" id="PTHR43630:SF2">
    <property type="entry name" value="GLYCOSYLTRANSFERASE"/>
    <property type="match status" value="1"/>
</dbReference>
<dbReference type="Proteomes" id="UP000185911">
    <property type="component" value="Unassembled WGS sequence"/>
</dbReference>
<dbReference type="AlphaFoldDB" id="A0A1Q8YHF2"/>
<dbReference type="SUPFAM" id="SSF53448">
    <property type="entry name" value="Nucleotide-diphospho-sugar transferases"/>
    <property type="match status" value="1"/>
</dbReference>
<dbReference type="PANTHER" id="PTHR43630">
    <property type="entry name" value="POLY-BETA-1,6-N-ACETYL-D-GLUCOSAMINE SYNTHASE"/>
    <property type="match status" value="1"/>
</dbReference>
<dbReference type="InterPro" id="IPR029044">
    <property type="entry name" value="Nucleotide-diphossugar_trans"/>
</dbReference>
<protein>
    <recommendedName>
        <fullName evidence="3">Glycosyl transferase family 2</fullName>
    </recommendedName>
</protein>
<comment type="caution">
    <text evidence="1">The sequence shown here is derived from an EMBL/GenBank/DDBJ whole genome shotgun (WGS) entry which is preliminary data.</text>
</comment>
<dbReference type="Gene3D" id="3.90.550.10">
    <property type="entry name" value="Spore Coat Polysaccharide Biosynthesis Protein SpsA, Chain A"/>
    <property type="match status" value="1"/>
</dbReference>
<name>A0A1Q8YHF2_9BURK</name>
<evidence type="ECO:0000313" key="1">
    <source>
        <dbReference type="EMBL" id="OLP07320.1"/>
    </source>
</evidence>
<gene>
    <name evidence="1" type="ORF">BLL52_1150</name>
</gene>
<accession>A0A1Q8YHF2</accession>
<organism evidence="1 2">
    <name type="scientific">Rhodoferax antarcticus ANT.BR</name>
    <dbReference type="NCBI Taxonomy" id="1111071"/>
    <lineage>
        <taxon>Bacteria</taxon>
        <taxon>Pseudomonadati</taxon>
        <taxon>Pseudomonadota</taxon>
        <taxon>Betaproteobacteria</taxon>
        <taxon>Burkholderiales</taxon>
        <taxon>Comamonadaceae</taxon>
        <taxon>Rhodoferax</taxon>
    </lineage>
</organism>
<dbReference type="CDD" id="cd00761">
    <property type="entry name" value="Glyco_tranf_GTA_type"/>
    <property type="match status" value="1"/>
</dbReference>
<evidence type="ECO:0000313" key="2">
    <source>
        <dbReference type="Proteomes" id="UP000185911"/>
    </source>
</evidence>
<evidence type="ECO:0008006" key="3">
    <source>
        <dbReference type="Google" id="ProtNLM"/>
    </source>
</evidence>
<proteinExistence type="predicted"/>
<dbReference type="STRING" id="81479.RA876_00450"/>
<dbReference type="EMBL" id="MSYM01000008">
    <property type="protein sequence ID" value="OLP07320.1"/>
    <property type="molecule type" value="Genomic_DNA"/>
</dbReference>
<sequence length="291" mass="34375">MNIWGFMIVKDEADILGQTIESLLRYGGFSKIFIFDNNSKDDTFEVAQRFASDRLSVSKLDETYSDDLKYEMVYRHSEIFSHSDWFAILDGDEIYTESQTQVIEFATTHNFNCIEHNTAQFYFTEKDISLDFDRSKPAAEQRPYYLLNYGEPRIFKFSEGLRLNTTQVKGRSPLLKISPRKLLIYHFQYRSAQQLEKRLRNRIENNKSSNNWGHVRSSRLDDYIVPAKHLHRFNGTITAGLPKNSNLYKIRDNAAYTMANLNWLKKNDALTKEQLTFFLATKWQRLLRKIW</sequence>
<dbReference type="RefSeq" id="WP_075585667.1">
    <property type="nucleotide sequence ID" value="NZ_MSYM01000008.1"/>
</dbReference>
<keyword evidence="2" id="KW-1185">Reference proteome</keyword>